<accession>A0ABT1L5L5</accession>
<evidence type="ECO:0000313" key="2">
    <source>
        <dbReference type="EMBL" id="MCP8352020.1"/>
    </source>
</evidence>
<dbReference type="RefSeq" id="WP_258569125.1">
    <property type="nucleotide sequence ID" value="NZ_JAKUDN010000001.1"/>
</dbReference>
<comment type="caution">
    <text evidence="2">The sequence shown here is derived from an EMBL/GenBank/DDBJ whole genome shotgun (WGS) entry which is preliminary data.</text>
</comment>
<proteinExistence type="predicted"/>
<dbReference type="InterPro" id="IPR004045">
    <property type="entry name" value="Glutathione_S-Trfase_N"/>
</dbReference>
<evidence type="ECO:0000259" key="1">
    <source>
        <dbReference type="PROSITE" id="PS50404"/>
    </source>
</evidence>
<feature type="domain" description="GST N-terminal" evidence="1">
    <location>
        <begin position="4"/>
        <end position="90"/>
    </location>
</feature>
<gene>
    <name evidence="2" type="ORF">MKS91_01775</name>
</gene>
<dbReference type="EMBL" id="JAKUDN010000001">
    <property type="protein sequence ID" value="MCP8352020.1"/>
    <property type="molecule type" value="Genomic_DNA"/>
</dbReference>
<name>A0ABT1L5L5_9GAMM</name>
<dbReference type="PANTHER" id="PTHR42673">
    <property type="entry name" value="MALEYLACETOACETATE ISOMERASE"/>
    <property type="match status" value="1"/>
</dbReference>
<evidence type="ECO:0000313" key="3">
    <source>
        <dbReference type="Proteomes" id="UP001320768"/>
    </source>
</evidence>
<keyword evidence="3" id="KW-1185">Reference proteome</keyword>
<dbReference type="SUPFAM" id="SSF52833">
    <property type="entry name" value="Thioredoxin-like"/>
    <property type="match status" value="1"/>
</dbReference>
<sequence>MQTSHPILWDLSLSPYVRKVIAALEEKNLNYTLKETLPIALLKATGKPIDLSFSNASPLGKIPALQDGTTSVADSAVIAQFIDKKYSQGTSLYPSDPKALAKTLWFEQYSDNILSSVAYSKIFIEKIIKPNVLNISTDESIVSHAIESELLKCIKYYWELLYQI</sequence>
<dbReference type="PROSITE" id="PS50404">
    <property type="entry name" value="GST_NTER"/>
    <property type="match status" value="1"/>
</dbReference>
<dbReference type="Gene3D" id="3.40.30.10">
    <property type="entry name" value="Glutaredoxin"/>
    <property type="match status" value="1"/>
</dbReference>
<dbReference type="Pfam" id="PF13417">
    <property type="entry name" value="GST_N_3"/>
    <property type="match status" value="1"/>
</dbReference>
<dbReference type="Proteomes" id="UP001320768">
    <property type="component" value="Unassembled WGS sequence"/>
</dbReference>
<dbReference type="InterPro" id="IPR036249">
    <property type="entry name" value="Thioredoxin-like_sf"/>
</dbReference>
<organism evidence="2 3">
    <name type="scientific">Candidatus Synchoanobacter obligatus</name>
    <dbReference type="NCBI Taxonomy" id="2919597"/>
    <lineage>
        <taxon>Bacteria</taxon>
        <taxon>Pseudomonadati</taxon>
        <taxon>Pseudomonadota</taxon>
        <taxon>Gammaproteobacteria</taxon>
        <taxon>Candidatus Comchoanobacterales</taxon>
        <taxon>Candidatus Comchoanobacteraceae</taxon>
        <taxon>Candidatus Synchoanobacter</taxon>
    </lineage>
</organism>
<dbReference type="PANTHER" id="PTHR42673:SF21">
    <property type="entry name" value="GLUTATHIONE S-TRANSFERASE YFCF"/>
    <property type="match status" value="1"/>
</dbReference>
<reference evidence="2 3" key="1">
    <citation type="journal article" date="2022" name="Nat. Microbiol.">
        <title>The microbiome of a bacterivorous marine choanoflagellate contains a resource-demanding obligate bacterial associate.</title>
        <authorList>
            <person name="Needham D.M."/>
            <person name="Poirier C."/>
            <person name="Bachy C."/>
            <person name="George E.E."/>
            <person name="Wilken S."/>
            <person name="Yung C.C.M."/>
            <person name="Limardo A.J."/>
            <person name="Morando M."/>
            <person name="Sudek L."/>
            <person name="Malmstrom R.R."/>
            <person name="Keeling P.J."/>
            <person name="Santoro A.E."/>
            <person name="Worden A.Z."/>
        </authorList>
    </citation>
    <scope>NUCLEOTIDE SEQUENCE [LARGE SCALE GENOMIC DNA]</scope>
    <source>
        <strain evidence="2 3">Comchoano-2</strain>
    </source>
</reference>
<protein>
    <submittedName>
        <fullName evidence="2">Glutathione S-transferase family protein</fullName>
    </submittedName>
</protein>